<keyword evidence="1" id="KW-0812">Transmembrane</keyword>
<keyword evidence="3" id="KW-1185">Reference proteome</keyword>
<dbReference type="PANTHER" id="PTHR47163">
    <property type="entry name" value="DDE_TNP_IS1595 DOMAIN-CONTAINING PROTEIN"/>
    <property type="match status" value="1"/>
</dbReference>
<dbReference type="PANTHER" id="PTHR47163:SF2">
    <property type="entry name" value="SI:DKEY-17M8.2"/>
    <property type="match status" value="1"/>
</dbReference>
<name>A0AAV8Z250_9CUCU</name>
<comment type="caution">
    <text evidence="2">The sequence shown here is derived from an EMBL/GenBank/DDBJ whole genome shotgun (WGS) entry which is preliminary data.</text>
</comment>
<reference evidence="2" key="1">
    <citation type="journal article" date="2023" name="Insect Mol. Biol.">
        <title>Genome sequencing provides insights into the evolution of gene families encoding plant cell wall-degrading enzymes in longhorned beetles.</title>
        <authorList>
            <person name="Shin N.R."/>
            <person name="Okamura Y."/>
            <person name="Kirsch R."/>
            <person name="Pauchet Y."/>
        </authorList>
    </citation>
    <scope>NUCLEOTIDE SEQUENCE</scope>
    <source>
        <strain evidence="2">AMC_N1</strain>
    </source>
</reference>
<protein>
    <submittedName>
        <fullName evidence="2">Uncharacterized protein</fullName>
    </submittedName>
</protein>
<keyword evidence="1" id="KW-0472">Membrane</keyword>
<dbReference type="InterPro" id="IPR053164">
    <property type="entry name" value="IS1016-like_transposase"/>
</dbReference>
<dbReference type="AlphaFoldDB" id="A0AAV8Z250"/>
<sequence length="336" mass="38480">MVKKTRTKETELVRYLGIKSVRLQEALFNIIFNNNKSTKNIERLSNIFAPRTFTRTLTSNAHRLVQNHGIRIYICLYTVATRVHNCLQRLWRRTYSSPSRYTAKSRSSVSLVLDILGYVHYTVNHSQEFVNSETGVHTQTIENHWEHLKHNINDHRRGPIRSHIAEYLWLRHFPNYRNYSDNTATESQVGCPNFGNVTSSDKCQVQHISSTSGVAARGCAPNLSQNLIASLAKWILESRLDFCTINFLFLCLDWIESFLASAHTFFTSSGLRPLFLPPGLFLELEFVWCASSHSFLTILAASASFFLFTSVSMWSLLSTSRFCSSNFFSSSLHMSL</sequence>
<keyword evidence="1" id="KW-1133">Transmembrane helix</keyword>
<feature type="transmembrane region" description="Helical" evidence="1">
    <location>
        <begin position="295"/>
        <end position="317"/>
    </location>
</feature>
<evidence type="ECO:0000313" key="2">
    <source>
        <dbReference type="EMBL" id="KAJ8958123.1"/>
    </source>
</evidence>
<evidence type="ECO:0000313" key="3">
    <source>
        <dbReference type="Proteomes" id="UP001162162"/>
    </source>
</evidence>
<accession>A0AAV8Z250</accession>
<dbReference type="EMBL" id="JAPWTK010000019">
    <property type="protein sequence ID" value="KAJ8958123.1"/>
    <property type="molecule type" value="Genomic_DNA"/>
</dbReference>
<proteinExistence type="predicted"/>
<organism evidence="2 3">
    <name type="scientific">Aromia moschata</name>
    <dbReference type="NCBI Taxonomy" id="1265417"/>
    <lineage>
        <taxon>Eukaryota</taxon>
        <taxon>Metazoa</taxon>
        <taxon>Ecdysozoa</taxon>
        <taxon>Arthropoda</taxon>
        <taxon>Hexapoda</taxon>
        <taxon>Insecta</taxon>
        <taxon>Pterygota</taxon>
        <taxon>Neoptera</taxon>
        <taxon>Endopterygota</taxon>
        <taxon>Coleoptera</taxon>
        <taxon>Polyphaga</taxon>
        <taxon>Cucujiformia</taxon>
        <taxon>Chrysomeloidea</taxon>
        <taxon>Cerambycidae</taxon>
        <taxon>Cerambycinae</taxon>
        <taxon>Callichromatini</taxon>
        <taxon>Aromia</taxon>
    </lineage>
</organism>
<gene>
    <name evidence="2" type="ORF">NQ318_006054</name>
</gene>
<dbReference type="Proteomes" id="UP001162162">
    <property type="component" value="Unassembled WGS sequence"/>
</dbReference>
<evidence type="ECO:0000256" key="1">
    <source>
        <dbReference type="SAM" id="Phobius"/>
    </source>
</evidence>